<evidence type="ECO:0000313" key="3">
    <source>
        <dbReference type="Proteomes" id="UP000578449"/>
    </source>
</evidence>
<feature type="transmembrane region" description="Helical" evidence="1">
    <location>
        <begin position="97"/>
        <end position="116"/>
    </location>
</feature>
<organism evidence="2 3">
    <name type="scientific">Thermocatellispora tengchongensis</name>
    <dbReference type="NCBI Taxonomy" id="1073253"/>
    <lineage>
        <taxon>Bacteria</taxon>
        <taxon>Bacillati</taxon>
        <taxon>Actinomycetota</taxon>
        <taxon>Actinomycetes</taxon>
        <taxon>Streptosporangiales</taxon>
        <taxon>Streptosporangiaceae</taxon>
        <taxon>Thermocatellispora</taxon>
    </lineage>
</organism>
<keyword evidence="1" id="KW-0812">Transmembrane</keyword>
<comment type="caution">
    <text evidence="2">The sequence shown here is derived from an EMBL/GenBank/DDBJ whole genome shotgun (WGS) entry which is preliminary data.</text>
</comment>
<dbReference type="RefSeq" id="WP_185047496.1">
    <property type="nucleotide sequence ID" value="NZ_BAABIX010000006.1"/>
</dbReference>
<evidence type="ECO:0000313" key="2">
    <source>
        <dbReference type="EMBL" id="MBB5130636.1"/>
    </source>
</evidence>
<keyword evidence="3" id="KW-1185">Reference proteome</keyword>
<keyword evidence="1" id="KW-1133">Transmembrane helix</keyword>
<sequence>MLRRSSLRWWAGSLGLAGSLLAVHPLNALAEKGDFLGYTTAPEGCPTAEFSAGPAAPVLEAAAAIPLTWLANLPALSVAYLVWLCGALAGRSWPGRLVVIPILGLVVPMTVLEPVLEPVLMAADRAADPVCALLWAETDTRVRVVLPLLTLLPVLLMLVAVIPKAVEREGHPVSG</sequence>
<accession>A0A840NWR8</accession>
<proteinExistence type="predicted"/>
<dbReference type="EMBL" id="JACHGN010000001">
    <property type="protein sequence ID" value="MBB5130636.1"/>
    <property type="molecule type" value="Genomic_DNA"/>
</dbReference>
<gene>
    <name evidence="2" type="ORF">HNP84_000324</name>
</gene>
<keyword evidence="1" id="KW-0472">Membrane</keyword>
<name>A0A840NWR8_9ACTN</name>
<feature type="transmembrane region" description="Helical" evidence="1">
    <location>
        <begin position="69"/>
        <end position="90"/>
    </location>
</feature>
<evidence type="ECO:0000256" key="1">
    <source>
        <dbReference type="SAM" id="Phobius"/>
    </source>
</evidence>
<dbReference type="Proteomes" id="UP000578449">
    <property type="component" value="Unassembled WGS sequence"/>
</dbReference>
<feature type="transmembrane region" description="Helical" evidence="1">
    <location>
        <begin position="144"/>
        <end position="162"/>
    </location>
</feature>
<reference evidence="2 3" key="1">
    <citation type="submission" date="2020-08" db="EMBL/GenBank/DDBJ databases">
        <title>Genomic Encyclopedia of Type Strains, Phase IV (KMG-IV): sequencing the most valuable type-strain genomes for metagenomic binning, comparative biology and taxonomic classification.</title>
        <authorList>
            <person name="Goeker M."/>
        </authorList>
    </citation>
    <scope>NUCLEOTIDE SEQUENCE [LARGE SCALE GENOMIC DNA]</scope>
    <source>
        <strain evidence="2 3">DSM 45615</strain>
    </source>
</reference>
<dbReference type="AlphaFoldDB" id="A0A840NWR8"/>
<protein>
    <submittedName>
        <fullName evidence="2">Uncharacterized protein</fullName>
    </submittedName>
</protein>